<name>A0A2M6WVB1_9BACT</name>
<reference evidence="2" key="1">
    <citation type="submission" date="2017-09" db="EMBL/GenBank/DDBJ databases">
        <title>Depth-based differentiation of microbial function through sediment-hosted aquifers and enrichment of novel symbionts in the deep terrestrial subsurface.</title>
        <authorList>
            <person name="Probst A.J."/>
            <person name="Ladd B."/>
            <person name="Jarett J.K."/>
            <person name="Geller-Mcgrath D.E."/>
            <person name="Sieber C.M.K."/>
            <person name="Emerson J.B."/>
            <person name="Anantharaman K."/>
            <person name="Thomas B.C."/>
            <person name="Malmstrom R."/>
            <person name="Stieglmeier M."/>
            <person name="Klingl A."/>
            <person name="Woyke T."/>
            <person name="Ryan C.M."/>
            <person name="Banfield J.F."/>
        </authorList>
    </citation>
    <scope>NUCLEOTIDE SEQUENCE [LARGE SCALE GENOMIC DNA]</scope>
</reference>
<gene>
    <name evidence="1" type="ORF">COT82_01615</name>
</gene>
<accession>A0A2M6WVB1</accession>
<comment type="caution">
    <text evidence="1">The sequence shown here is derived from an EMBL/GenBank/DDBJ whole genome shotgun (WGS) entry which is preliminary data.</text>
</comment>
<protein>
    <submittedName>
        <fullName evidence="1">Uncharacterized protein</fullName>
    </submittedName>
</protein>
<dbReference type="AlphaFoldDB" id="A0A2M6WVB1"/>
<organism evidence="1 2">
    <name type="scientific">Candidatus Campbellbacteria bacterium CG10_big_fil_rev_8_21_14_0_10_35_52</name>
    <dbReference type="NCBI Taxonomy" id="1974527"/>
    <lineage>
        <taxon>Bacteria</taxon>
        <taxon>Candidatus Campbelliibacteriota</taxon>
    </lineage>
</organism>
<dbReference type="EMBL" id="PFAA01000031">
    <property type="protein sequence ID" value="PIT96727.1"/>
    <property type="molecule type" value="Genomic_DNA"/>
</dbReference>
<sequence>MTLRKQRVGFQKPWKLKEVAAGFEHFYKEYGRYPTATEIDLYQYLPASRSIERSLGGLVNVRKELKLKGQEDFRSGEHSTKRAKKINKRAHETGAKIYEFLCKSFQKEFVRHEFLFTDDGRSRTDFLVYDMCDGFCVDVFYPANRRNLIVCLNIKLQKYKNKYMNQYPIIFLQMNENISEETLKDILKNKKKTLAKGQYLMGWQTFQEFCGLRKSLKI</sequence>
<dbReference type="Proteomes" id="UP000230481">
    <property type="component" value="Unassembled WGS sequence"/>
</dbReference>
<evidence type="ECO:0000313" key="2">
    <source>
        <dbReference type="Proteomes" id="UP000230481"/>
    </source>
</evidence>
<evidence type="ECO:0000313" key="1">
    <source>
        <dbReference type="EMBL" id="PIT96727.1"/>
    </source>
</evidence>
<proteinExistence type="predicted"/>